<dbReference type="SMART" id="SM00267">
    <property type="entry name" value="GGDEF"/>
    <property type="match status" value="1"/>
</dbReference>
<feature type="transmembrane region" description="Helical" evidence="1">
    <location>
        <begin position="183"/>
        <end position="202"/>
    </location>
</feature>
<keyword evidence="7" id="KW-1185">Reference proteome</keyword>
<evidence type="ECO:0000259" key="3">
    <source>
        <dbReference type="PROSITE" id="PS50113"/>
    </source>
</evidence>
<dbReference type="PROSITE" id="PS50112">
    <property type="entry name" value="PAS"/>
    <property type="match status" value="1"/>
</dbReference>
<feature type="domain" description="EAL" evidence="4">
    <location>
        <begin position="527"/>
        <end position="777"/>
    </location>
</feature>
<dbReference type="InterPro" id="IPR035965">
    <property type="entry name" value="PAS-like_dom_sf"/>
</dbReference>
<keyword evidence="1" id="KW-1133">Transmembrane helix</keyword>
<dbReference type="SMART" id="SM00052">
    <property type="entry name" value="EAL"/>
    <property type="match status" value="1"/>
</dbReference>
<dbReference type="PANTHER" id="PTHR44757">
    <property type="entry name" value="DIGUANYLATE CYCLASE DGCP"/>
    <property type="match status" value="1"/>
</dbReference>
<dbReference type="CDD" id="cd01949">
    <property type="entry name" value="GGDEF"/>
    <property type="match status" value="1"/>
</dbReference>
<dbReference type="AlphaFoldDB" id="A0A557QG46"/>
<dbReference type="InterPro" id="IPR001633">
    <property type="entry name" value="EAL_dom"/>
</dbReference>
<dbReference type="CDD" id="cd01948">
    <property type="entry name" value="EAL"/>
    <property type="match status" value="1"/>
</dbReference>
<comment type="caution">
    <text evidence="6">The sequence shown here is derived from an EMBL/GenBank/DDBJ whole genome shotgun (WGS) entry which is preliminary data.</text>
</comment>
<dbReference type="CDD" id="cd00130">
    <property type="entry name" value="PAS"/>
    <property type="match status" value="1"/>
</dbReference>
<dbReference type="InterPro" id="IPR000700">
    <property type="entry name" value="PAS-assoc_C"/>
</dbReference>
<sequence>MGRLKRLVEPIASAMAPYQADAPLAAQFRARQIQAVLRLTPLTMLANVLNALIVGWTFRNDLNPLLLVGWTLFVLYAAGTGIDAWLRWRRHRTPTTASPRALTRSAKHAALLAILWGTVPLLMMPEANPDARVLLTAVVTGMICAGGFALATIPQAALTYVAILGTATVFGLIRMDLPQAYEMGMLLLVYTLIVMGTVISSARTFGARLMAEAEGEHQRQLIGLLLNDFEENASDWLWETDADGRLTHVSHRMATVFGRSVDALMGQDLLALIAQSLDRVPQDERQAYTDLCRRFDSGRPFREALVPIVLDGETRWWSLTAKPLTDAQQISTGWRGVGTDVTQALAAQREVQRMAHFDGLTGLSNRNHFHESLSRIEEQAADSNAGALLLCLDLDNFKAINDSYGHSFGDGLLRVVAQRLLGRTRRTDIVARLGGDEFAIIRWGLNTPEDAEELASRIIASLADPFEVDGIRVKIGTSVGIAMAPKDGQSGDQLLKNADIALYAAKFDGKGRFRFFDYEMDTRARRRLFLEHELRGALQRGEFHLAYQPIFSLATGRICGCEALLRWRHPRLGLIDTQECISVAEDSGQIESIGEWVLNAAIRDAAGWPDSVRLSVNLSLAQFINPALCDTILSLLGEHGLPATRLELELTESIFLRDTTDTEGHLRALRAAGIRIALDDFGTGYSSLAYLRSLPLDRIKIDRAFVQAITTHPETAAIVRAIIAIAKALDMDTCAEGVEGGAQLTVLRAEGCDTVQGFALAEPMAPAALAAFLTGNITVPALVAASRGAQEKKIKRPQ</sequence>
<dbReference type="SMART" id="SM00091">
    <property type="entry name" value="PAS"/>
    <property type="match status" value="1"/>
</dbReference>
<feature type="domain" description="PAC" evidence="3">
    <location>
        <begin position="299"/>
        <end position="353"/>
    </location>
</feature>
<dbReference type="NCBIfam" id="TIGR00254">
    <property type="entry name" value="GGDEF"/>
    <property type="match status" value="1"/>
</dbReference>
<dbReference type="EMBL" id="VMNK01000018">
    <property type="protein sequence ID" value="TVO51887.1"/>
    <property type="molecule type" value="Genomic_DNA"/>
</dbReference>
<evidence type="ECO:0000313" key="6">
    <source>
        <dbReference type="EMBL" id="TVO51887.1"/>
    </source>
</evidence>
<dbReference type="InterPro" id="IPR052155">
    <property type="entry name" value="Biofilm_reg_signaling"/>
</dbReference>
<feature type="transmembrane region" description="Helical" evidence="1">
    <location>
        <begin position="64"/>
        <end position="86"/>
    </location>
</feature>
<dbReference type="NCBIfam" id="TIGR00229">
    <property type="entry name" value="sensory_box"/>
    <property type="match status" value="1"/>
</dbReference>
<feature type="transmembrane region" description="Helical" evidence="1">
    <location>
        <begin position="131"/>
        <end position="150"/>
    </location>
</feature>
<dbReference type="SUPFAM" id="SSF55785">
    <property type="entry name" value="PYP-like sensor domain (PAS domain)"/>
    <property type="match status" value="1"/>
</dbReference>
<name>A0A557QG46_9RHOO</name>
<feature type="domain" description="GGDEF" evidence="5">
    <location>
        <begin position="385"/>
        <end position="518"/>
    </location>
</feature>
<dbReference type="PROSITE" id="PS50883">
    <property type="entry name" value="EAL"/>
    <property type="match status" value="1"/>
</dbReference>
<dbReference type="InterPro" id="IPR013656">
    <property type="entry name" value="PAS_4"/>
</dbReference>
<evidence type="ECO:0000259" key="4">
    <source>
        <dbReference type="PROSITE" id="PS50883"/>
    </source>
</evidence>
<reference evidence="6 7" key="1">
    <citation type="submission" date="2019-07" db="EMBL/GenBank/DDBJ databases">
        <title>The pathways for chlorine oxyanion respiration interact through the shared metabolite chlorate.</title>
        <authorList>
            <person name="Barnum T.P."/>
            <person name="Cheng Y."/>
            <person name="Hill K.A."/>
            <person name="Lucas L.N."/>
            <person name="Carlson H.K."/>
            <person name="Coates J.D."/>
        </authorList>
    </citation>
    <scope>NUCLEOTIDE SEQUENCE [LARGE SCALE GENOMIC DNA]</scope>
    <source>
        <strain evidence="6 7">SFB-3</strain>
    </source>
</reference>
<dbReference type="Gene3D" id="3.20.20.450">
    <property type="entry name" value="EAL domain"/>
    <property type="match status" value="1"/>
</dbReference>
<feature type="transmembrane region" description="Helical" evidence="1">
    <location>
        <begin position="157"/>
        <end position="177"/>
    </location>
</feature>
<protein>
    <submittedName>
        <fullName evidence="6">EAL domain-containing protein</fullName>
    </submittedName>
</protein>
<gene>
    <name evidence="6" type="ORF">FHP91_18480</name>
</gene>
<dbReference type="InterPro" id="IPR035919">
    <property type="entry name" value="EAL_sf"/>
</dbReference>
<dbReference type="SUPFAM" id="SSF55073">
    <property type="entry name" value="Nucleotide cyclase"/>
    <property type="match status" value="1"/>
</dbReference>
<proteinExistence type="predicted"/>
<dbReference type="Proteomes" id="UP000319502">
    <property type="component" value="Unassembled WGS sequence"/>
</dbReference>
<evidence type="ECO:0000259" key="5">
    <source>
        <dbReference type="PROSITE" id="PS50887"/>
    </source>
</evidence>
<dbReference type="InterPro" id="IPR000160">
    <property type="entry name" value="GGDEF_dom"/>
</dbReference>
<keyword evidence="1" id="KW-0472">Membrane</keyword>
<dbReference type="InterPro" id="IPR000014">
    <property type="entry name" value="PAS"/>
</dbReference>
<evidence type="ECO:0000313" key="7">
    <source>
        <dbReference type="Proteomes" id="UP000319502"/>
    </source>
</evidence>
<dbReference type="Pfam" id="PF00990">
    <property type="entry name" value="GGDEF"/>
    <property type="match status" value="1"/>
</dbReference>
<organism evidence="6 7">
    <name type="scientific">Denitromonas halophila</name>
    <dbReference type="NCBI Taxonomy" id="1629404"/>
    <lineage>
        <taxon>Bacteria</taxon>
        <taxon>Pseudomonadati</taxon>
        <taxon>Pseudomonadota</taxon>
        <taxon>Betaproteobacteria</taxon>
        <taxon>Rhodocyclales</taxon>
        <taxon>Zoogloeaceae</taxon>
        <taxon>Denitromonas</taxon>
    </lineage>
</organism>
<dbReference type="RefSeq" id="WP_144310979.1">
    <property type="nucleotide sequence ID" value="NZ_VMNK01000018.1"/>
</dbReference>
<evidence type="ECO:0000256" key="1">
    <source>
        <dbReference type="SAM" id="Phobius"/>
    </source>
</evidence>
<dbReference type="Pfam" id="PF00563">
    <property type="entry name" value="EAL"/>
    <property type="match status" value="1"/>
</dbReference>
<dbReference type="Gene3D" id="3.30.450.20">
    <property type="entry name" value="PAS domain"/>
    <property type="match status" value="1"/>
</dbReference>
<dbReference type="SUPFAM" id="SSF141868">
    <property type="entry name" value="EAL domain-like"/>
    <property type="match status" value="1"/>
</dbReference>
<dbReference type="Gene3D" id="3.30.70.270">
    <property type="match status" value="1"/>
</dbReference>
<dbReference type="PANTHER" id="PTHR44757:SF10">
    <property type="entry name" value="MEMBRANE PROTEIN"/>
    <property type="match status" value="1"/>
</dbReference>
<dbReference type="InterPro" id="IPR043128">
    <property type="entry name" value="Rev_trsase/Diguanyl_cyclase"/>
</dbReference>
<feature type="transmembrane region" description="Helical" evidence="1">
    <location>
        <begin position="36"/>
        <end position="58"/>
    </location>
</feature>
<feature type="domain" description="PAS" evidence="2">
    <location>
        <begin position="231"/>
        <end position="270"/>
    </location>
</feature>
<keyword evidence="1" id="KW-0812">Transmembrane</keyword>
<dbReference type="InterPro" id="IPR029787">
    <property type="entry name" value="Nucleotide_cyclase"/>
</dbReference>
<dbReference type="PROSITE" id="PS50113">
    <property type="entry name" value="PAC"/>
    <property type="match status" value="1"/>
</dbReference>
<dbReference type="OrthoDB" id="9813903at2"/>
<accession>A0A557QG46</accession>
<evidence type="ECO:0000259" key="2">
    <source>
        <dbReference type="PROSITE" id="PS50112"/>
    </source>
</evidence>
<dbReference type="Pfam" id="PF08448">
    <property type="entry name" value="PAS_4"/>
    <property type="match status" value="1"/>
</dbReference>
<dbReference type="PROSITE" id="PS50887">
    <property type="entry name" value="GGDEF"/>
    <property type="match status" value="1"/>
</dbReference>